<reference evidence="2 3" key="1">
    <citation type="submission" date="2024-03" db="EMBL/GenBank/DDBJ databases">
        <title>The Acrasis kona genome and developmental transcriptomes reveal deep origins of eukaryotic multicellular pathways.</title>
        <authorList>
            <person name="Sheikh S."/>
            <person name="Fu C.-J."/>
            <person name="Brown M.W."/>
            <person name="Baldauf S.L."/>
        </authorList>
    </citation>
    <scope>NUCLEOTIDE SEQUENCE [LARGE SCALE GENOMIC DNA]</scope>
    <source>
        <strain evidence="2 3">ATCC MYA-3509</strain>
    </source>
</reference>
<name>A0AAW2ZN12_9EUKA</name>
<gene>
    <name evidence="2" type="ORF">AKO1_006522</name>
</gene>
<keyword evidence="3" id="KW-1185">Reference proteome</keyword>
<feature type="domain" description="DUF4326" evidence="1">
    <location>
        <begin position="62"/>
        <end position="117"/>
    </location>
</feature>
<accession>A0AAW2ZN12</accession>
<dbReference type="AlphaFoldDB" id="A0AAW2ZN12"/>
<organism evidence="2 3">
    <name type="scientific">Acrasis kona</name>
    <dbReference type="NCBI Taxonomy" id="1008807"/>
    <lineage>
        <taxon>Eukaryota</taxon>
        <taxon>Discoba</taxon>
        <taxon>Heterolobosea</taxon>
        <taxon>Tetramitia</taxon>
        <taxon>Eutetramitia</taxon>
        <taxon>Acrasidae</taxon>
        <taxon>Acrasis</taxon>
    </lineage>
</organism>
<dbReference type="InterPro" id="IPR025475">
    <property type="entry name" value="DUF4326"/>
</dbReference>
<sequence length="121" mass="13875">MLKLRRGCQLKIPLMEEDKIRNYQLQSGSTWLCIANQNRMISTLADRIQVSLTHKMVSGEIPFKMSDDMSRSDVINEYREWIATKPHLVEKAKTELRGKILACWCSPKACHGDVLAQIANE</sequence>
<proteinExistence type="predicted"/>
<evidence type="ECO:0000313" key="3">
    <source>
        <dbReference type="Proteomes" id="UP001431209"/>
    </source>
</evidence>
<comment type="caution">
    <text evidence="2">The sequence shown here is derived from an EMBL/GenBank/DDBJ whole genome shotgun (WGS) entry which is preliminary data.</text>
</comment>
<dbReference type="EMBL" id="JAOPGA020001669">
    <property type="protein sequence ID" value="KAL0490343.1"/>
    <property type="molecule type" value="Genomic_DNA"/>
</dbReference>
<dbReference type="Pfam" id="PF14216">
    <property type="entry name" value="DUF4326"/>
    <property type="match status" value="1"/>
</dbReference>
<evidence type="ECO:0000313" key="2">
    <source>
        <dbReference type="EMBL" id="KAL0490343.1"/>
    </source>
</evidence>
<protein>
    <recommendedName>
        <fullName evidence="1">DUF4326 domain-containing protein</fullName>
    </recommendedName>
</protein>
<evidence type="ECO:0000259" key="1">
    <source>
        <dbReference type="Pfam" id="PF14216"/>
    </source>
</evidence>
<dbReference type="Proteomes" id="UP001431209">
    <property type="component" value="Unassembled WGS sequence"/>
</dbReference>